<gene>
    <name evidence="8" type="primary">pth</name>
    <name evidence="11" type="ORF">CK556_00460</name>
</gene>
<dbReference type="CDD" id="cd00462">
    <property type="entry name" value="PTH"/>
    <property type="match status" value="1"/>
</dbReference>
<evidence type="ECO:0000313" key="11">
    <source>
        <dbReference type="EMBL" id="ASZ08838.1"/>
    </source>
</evidence>
<dbReference type="STRING" id="1336232.GCA_000518825_00597"/>
<feature type="site" description="Stabilizes the basic form of H active site to accept a proton" evidence="8">
    <location>
        <position position="91"/>
    </location>
</feature>
<evidence type="ECO:0000256" key="3">
    <source>
        <dbReference type="ARBA" id="ARBA00022801"/>
    </source>
</evidence>
<dbReference type="Proteomes" id="UP000232229">
    <property type="component" value="Chromosome"/>
</dbReference>
<dbReference type="EMBL" id="CP023173">
    <property type="protein sequence ID" value="ASZ08838.1"/>
    <property type="molecule type" value="Genomic_DNA"/>
</dbReference>
<dbReference type="GO" id="GO:0072344">
    <property type="term" value="P:rescue of stalled ribosome"/>
    <property type="evidence" value="ECO:0007669"/>
    <property type="project" value="UniProtKB-UniRule"/>
</dbReference>
<keyword evidence="3 8" id="KW-0378">Hydrolase</keyword>
<dbReference type="EC" id="3.1.1.29" evidence="1 8"/>
<dbReference type="Pfam" id="PF01195">
    <property type="entry name" value="Pept_tRNA_hydro"/>
    <property type="match status" value="1"/>
</dbReference>
<protein>
    <recommendedName>
        <fullName evidence="7 8">Peptidyl-tRNA hydrolase</fullName>
        <shortName evidence="8">Pth</shortName>
        <ecNumber evidence="1 8">3.1.1.29</ecNumber>
    </recommendedName>
</protein>
<evidence type="ECO:0000256" key="7">
    <source>
        <dbReference type="ARBA" id="ARBA00050038"/>
    </source>
</evidence>
<dbReference type="AlphaFoldDB" id="A0A249SMJ8"/>
<dbReference type="RefSeq" id="WP_027875777.1">
    <property type="nucleotide sequence ID" value="NZ_CP023173.1"/>
</dbReference>
<dbReference type="GO" id="GO:0000049">
    <property type="term" value="F:tRNA binding"/>
    <property type="evidence" value="ECO:0007669"/>
    <property type="project" value="UniProtKB-UniRule"/>
</dbReference>
<evidence type="ECO:0000256" key="10">
    <source>
        <dbReference type="RuleBase" id="RU004320"/>
    </source>
</evidence>
<comment type="function">
    <text evidence="8">Catalyzes the release of premature peptidyl moieties from peptidyl-tRNA molecules trapped in stalled 50S ribosomal subunits, and thus maintains levels of free tRNAs and 50S ribosomes.</text>
</comment>
<comment type="catalytic activity">
    <reaction evidence="6 8 9">
        <text>an N-acyl-L-alpha-aminoacyl-tRNA + H2O = an N-acyl-L-amino acid + a tRNA + H(+)</text>
        <dbReference type="Rhea" id="RHEA:54448"/>
        <dbReference type="Rhea" id="RHEA-COMP:10123"/>
        <dbReference type="Rhea" id="RHEA-COMP:13883"/>
        <dbReference type="ChEBI" id="CHEBI:15377"/>
        <dbReference type="ChEBI" id="CHEBI:15378"/>
        <dbReference type="ChEBI" id="CHEBI:59874"/>
        <dbReference type="ChEBI" id="CHEBI:78442"/>
        <dbReference type="ChEBI" id="CHEBI:138191"/>
        <dbReference type="EC" id="3.1.1.29"/>
    </reaction>
</comment>
<evidence type="ECO:0000256" key="2">
    <source>
        <dbReference type="ARBA" id="ARBA00022555"/>
    </source>
</evidence>
<keyword evidence="12" id="KW-1185">Reference proteome</keyword>
<dbReference type="PROSITE" id="PS01196">
    <property type="entry name" value="PEPT_TRNA_HYDROL_2"/>
    <property type="match status" value="1"/>
</dbReference>
<dbReference type="InterPro" id="IPR036416">
    <property type="entry name" value="Pept_tRNA_hydro_sf"/>
</dbReference>
<comment type="similarity">
    <text evidence="5 8 10">Belongs to the PTH family.</text>
</comment>
<keyword evidence="8" id="KW-0963">Cytoplasm</keyword>
<dbReference type="PROSITE" id="PS01195">
    <property type="entry name" value="PEPT_TRNA_HYDROL_1"/>
    <property type="match status" value="1"/>
</dbReference>
<dbReference type="PANTHER" id="PTHR17224:SF1">
    <property type="entry name" value="PEPTIDYL-TRNA HYDROLASE"/>
    <property type="match status" value="1"/>
</dbReference>
<evidence type="ECO:0000256" key="9">
    <source>
        <dbReference type="RuleBase" id="RU000673"/>
    </source>
</evidence>
<comment type="subunit">
    <text evidence="8">Monomer.</text>
</comment>
<organism evidence="11 12">
    <name type="scientific">Mesoplasma chauliocola</name>
    <dbReference type="NCBI Taxonomy" id="216427"/>
    <lineage>
        <taxon>Bacteria</taxon>
        <taxon>Bacillati</taxon>
        <taxon>Mycoplasmatota</taxon>
        <taxon>Mollicutes</taxon>
        <taxon>Entomoplasmatales</taxon>
        <taxon>Entomoplasmataceae</taxon>
        <taxon>Mesoplasma</taxon>
    </lineage>
</organism>
<feature type="binding site" evidence="8">
    <location>
        <position position="64"/>
    </location>
    <ligand>
        <name>tRNA</name>
        <dbReference type="ChEBI" id="CHEBI:17843"/>
    </ligand>
</feature>
<dbReference type="GO" id="GO:0006515">
    <property type="term" value="P:protein quality control for misfolded or incompletely synthesized proteins"/>
    <property type="evidence" value="ECO:0007669"/>
    <property type="project" value="UniProtKB-UniRule"/>
</dbReference>
<dbReference type="SUPFAM" id="SSF53178">
    <property type="entry name" value="Peptidyl-tRNA hydrolase-like"/>
    <property type="match status" value="1"/>
</dbReference>
<dbReference type="FunFam" id="3.40.50.1470:FF:000001">
    <property type="entry name" value="Peptidyl-tRNA hydrolase"/>
    <property type="match status" value="1"/>
</dbReference>
<evidence type="ECO:0000313" key="12">
    <source>
        <dbReference type="Proteomes" id="UP000232229"/>
    </source>
</evidence>
<evidence type="ECO:0000256" key="1">
    <source>
        <dbReference type="ARBA" id="ARBA00013260"/>
    </source>
</evidence>
<dbReference type="InterPro" id="IPR018171">
    <property type="entry name" value="Pept_tRNA_hydro_CS"/>
</dbReference>
<dbReference type="Gene3D" id="3.40.50.1470">
    <property type="entry name" value="Peptidyl-tRNA hydrolase"/>
    <property type="match status" value="1"/>
</dbReference>
<dbReference type="HAMAP" id="MF_00083">
    <property type="entry name" value="Pept_tRNA_hydro_bact"/>
    <property type="match status" value="1"/>
</dbReference>
<dbReference type="GO" id="GO:0005737">
    <property type="term" value="C:cytoplasm"/>
    <property type="evidence" value="ECO:0007669"/>
    <property type="project" value="UniProtKB-SubCell"/>
</dbReference>
<comment type="subcellular location">
    <subcellularLocation>
        <location evidence="8">Cytoplasm</location>
    </subcellularLocation>
</comment>
<dbReference type="PANTHER" id="PTHR17224">
    <property type="entry name" value="PEPTIDYL-TRNA HYDROLASE"/>
    <property type="match status" value="1"/>
</dbReference>
<dbReference type="KEGG" id="mchc:CK556_00460"/>
<feature type="site" description="Discriminates between blocked and unblocked aminoacyl-tRNA" evidence="8">
    <location>
        <position position="9"/>
    </location>
</feature>
<sequence length="187" mass="21627">MKLIVGLGNYGLQYEITRHNAGWIALDQLINKYGFIQQRTELNSIIYFSTVNNEKVLFVKPQTYMNNSGIAVQAIMHYYKIGIKDLIILHDEKDFPVGKNQFKKSGSAGGHNGIKSIIQYLGTQEFNRYRIGIGQPEQGWKIVDWVLSKFRPEEFENIIMSTNEVSNFVNDWTLDMSFSNIMNKYNK</sequence>
<evidence type="ECO:0000256" key="8">
    <source>
        <dbReference type="HAMAP-Rule" id="MF_00083"/>
    </source>
</evidence>
<dbReference type="GO" id="GO:0004045">
    <property type="term" value="F:peptidyl-tRNA hydrolase activity"/>
    <property type="evidence" value="ECO:0007669"/>
    <property type="project" value="UniProtKB-UniRule"/>
</dbReference>
<feature type="active site" description="Proton acceptor" evidence="8">
    <location>
        <position position="19"/>
    </location>
</feature>
<feature type="binding site" evidence="8">
    <location>
        <position position="14"/>
    </location>
    <ligand>
        <name>tRNA</name>
        <dbReference type="ChEBI" id="CHEBI:17843"/>
    </ligand>
</feature>
<evidence type="ECO:0000256" key="5">
    <source>
        <dbReference type="ARBA" id="ARBA00038063"/>
    </source>
</evidence>
<accession>A0A249SMJ8</accession>
<feature type="binding site" evidence="8">
    <location>
        <position position="66"/>
    </location>
    <ligand>
        <name>tRNA</name>
        <dbReference type="ChEBI" id="CHEBI:17843"/>
    </ligand>
</feature>
<comment type="function">
    <text evidence="8">Hydrolyzes ribosome-free peptidyl-tRNAs (with 1 or more amino acids incorporated), which drop off the ribosome during protein synthesis, or as a result of ribosome stalling.</text>
</comment>
<proteinExistence type="inferred from homology"/>
<reference evidence="11 12" key="1">
    <citation type="submission" date="2017-08" db="EMBL/GenBank/DDBJ databases">
        <title>Complete Genome Sequence of Mesoplasma chauliocola.</title>
        <authorList>
            <person name="Knight T.F.Jr."/>
            <person name="Citino T."/>
        </authorList>
    </citation>
    <scope>NUCLEOTIDE SEQUENCE [LARGE SCALE GENOMIC DNA]</scope>
    <source>
        <strain evidence="11 12">CHPA-2</strain>
    </source>
</reference>
<feature type="binding site" evidence="8">
    <location>
        <position position="112"/>
    </location>
    <ligand>
        <name>tRNA</name>
        <dbReference type="ChEBI" id="CHEBI:17843"/>
    </ligand>
</feature>
<keyword evidence="2 8" id="KW-0820">tRNA-binding</keyword>
<dbReference type="InterPro" id="IPR001328">
    <property type="entry name" value="Pept_tRNA_hydro"/>
</dbReference>
<evidence type="ECO:0000256" key="4">
    <source>
        <dbReference type="ARBA" id="ARBA00022884"/>
    </source>
</evidence>
<name>A0A249SMJ8_9MOLU</name>
<evidence type="ECO:0000256" key="6">
    <source>
        <dbReference type="ARBA" id="ARBA00048707"/>
    </source>
</evidence>
<keyword evidence="4 8" id="KW-0694">RNA-binding</keyword>
<dbReference type="NCBIfam" id="TIGR00447">
    <property type="entry name" value="pth"/>
    <property type="match status" value="1"/>
</dbReference>